<dbReference type="GO" id="GO:0000470">
    <property type="term" value="P:maturation of LSU-rRNA"/>
    <property type="evidence" value="ECO:0007669"/>
    <property type="project" value="TreeGrafter"/>
</dbReference>
<dbReference type="EMBL" id="OZ034826">
    <property type="protein sequence ID" value="CAL1681068.1"/>
    <property type="molecule type" value="Genomic_DNA"/>
</dbReference>
<gene>
    <name evidence="13" type="ORF">LPLAT_LOCUS7225</name>
</gene>
<reference evidence="13" key="1">
    <citation type="submission" date="2024-04" db="EMBL/GenBank/DDBJ databases">
        <authorList>
            <consortium name="Molecular Ecology Group"/>
        </authorList>
    </citation>
    <scope>NUCLEOTIDE SEQUENCE</scope>
</reference>
<feature type="binding site" evidence="9">
    <location>
        <position position="413"/>
    </location>
    <ligand>
        <name>S-adenosyl-L-methionine</name>
        <dbReference type="ChEBI" id="CHEBI:59789"/>
    </ligand>
</feature>
<dbReference type="PROSITE" id="PS01153">
    <property type="entry name" value="NOL1_NOP2_SUN"/>
    <property type="match status" value="1"/>
</dbReference>
<dbReference type="GO" id="GO:0003723">
    <property type="term" value="F:RNA binding"/>
    <property type="evidence" value="ECO:0007669"/>
    <property type="project" value="UniProtKB-UniRule"/>
</dbReference>
<evidence type="ECO:0000313" key="13">
    <source>
        <dbReference type="EMBL" id="CAL1681068.1"/>
    </source>
</evidence>
<feature type="domain" description="SAM-dependent MTase RsmB/NOP-type" evidence="12">
    <location>
        <begin position="297"/>
        <end position="584"/>
    </location>
</feature>
<keyword evidence="4 9" id="KW-0489">Methyltransferase</keyword>
<feature type="binding site" evidence="9">
    <location>
        <position position="457"/>
    </location>
    <ligand>
        <name>S-adenosyl-L-methionine</name>
        <dbReference type="ChEBI" id="CHEBI:59789"/>
    </ligand>
</feature>
<dbReference type="InterPro" id="IPR023273">
    <property type="entry name" value="RCMT_NOP2"/>
</dbReference>
<feature type="binding site" evidence="9">
    <location>
        <position position="440"/>
    </location>
    <ligand>
        <name>S-adenosyl-L-methionine</name>
        <dbReference type="ChEBI" id="CHEBI:59789"/>
    </ligand>
</feature>
<keyword evidence="5 9" id="KW-0808">Transferase</keyword>
<dbReference type="InterPro" id="IPR029063">
    <property type="entry name" value="SAM-dependent_MTases_sf"/>
</dbReference>
<dbReference type="Gene3D" id="3.30.70.1170">
    <property type="entry name" value="Sun protein, domain 3"/>
    <property type="match status" value="1"/>
</dbReference>
<feature type="region of interest" description="Disordered" evidence="11">
    <location>
        <begin position="1"/>
        <end position="141"/>
    </location>
</feature>
<evidence type="ECO:0000256" key="11">
    <source>
        <dbReference type="SAM" id="MobiDB-lite"/>
    </source>
</evidence>
<name>A0AAV2NML6_9HYME</name>
<keyword evidence="14" id="KW-1185">Reference proteome</keyword>
<dbReference type="AlphaFoldDB" id="A0AAV2NML6"/>
<dbReference type="FunFam" id="3.30.70.1170:FF:000001">
    <property type="entry name" value="Ribosomal RNA methyltransferase Nop2"/>
    <property type="match status" value="1"/>
</dbReference>
<dbReference type="InterPro" id="IPR049560">
    <property type="entry name" value="MeTrfase_RsmB-F_NOP2_cat"/>
</dbReference>
<evidence type="ECO:0000256" key="7">
    <source>
        <dbReference type="ARBA" id="ARBA00022884"/>
    </source>
</evidence>
<keyword evidence="6 9" id="KW-0949">S-adenosyl-L-methionine</keyword>
<feature type="active site" description="Nucleophile" evidence="9">
    <location>
        <position position="514"/>
    </location>
</feature>
<dbReference type="PANTHER" id="PTHR22807">
    <property type="entry name" value="NOP2 YEAST -RELATED NOL1/NOP2/FMU SUN DOMAIN-CONTAINING"/>
    <property type="match status" value="1"/>
</dbReference>
<keyword evidence="10" id="KW-0175">Coiled coil</keyword>
<evidence type="ECO:0000259" key="12">
    <source>
        <dbReference type="PROSITE" id="PS51686"/>
    </source>
</evidence>
<dbReference type="GO" id="GO:0005730">
    <property type="term" value="C:nucleolus"/>
    <property type="evidence" value="ECO:0007669"/>
    <property type="project" value="UniProtKB-SubCell"/>
</dbReference>
<feature type="coiled-coil region" evidence="10">
    <location>
        <begin position="187"/>
        <end position="215"/>
    </location>
</feature>
<evidence type="ECO:0000256" key="8">
    <source>
        <dbReference type="ARBA" id="ARBA00023242"/>
    </source>
</evidence>
<feature type="compositionally biased region" description="Acidic residues" evidence="11">
    <location>
        <begin position="109"/>
        <end position="119"/>
    </location>
</feature>
<evidence type="ECO:0000256" key="4">
    <source>
        <dbReference type="ARBA" id="ARBA00022603"/>
    </source>
</evidence>
<dbReference type="InterPro" id="IPR054728">
    <property type="entry name" value="RsmB-like_ferredoxin"/>
</dbReference>
<comment type="similarity">
    <text evidence="2 9">Belongs to the class I-like SAM-binding methyltransferase superfamily. RsmB/NOP family.</text>
</comment>
<dbReference type="SUPFAM" id="SSF53335">
    <property type="entry name" value="S-adenosyl-L-methionine-dependent methyltransferases"/>
    <property type="match status" value="1"/>
</dbReference>
<feature type="compositionally biased region" description="Basic and acidic residues" evidence="11">
    <location>
        <begin position="71"/>
        <end position="97"/>
    </location>
</feature>
<evidence type="ECO:0000256" key="3">
    <source>
        <dbReference type="ARBA" id="ARBA00022517"/>
    </source>
</evidence>
<feature type="compositionally biased region" description="Basic residues" evidence="11">
    <location>
        <begin position="40"/>
        <end position="53"/>
    </location>
</feature>
<feature type="binding site" evidence="9">
    <location>
        <begin position="389"/>
        <end position="395"/>
    </location>
    <ligand>
        <name>S-adenosyl-L-methionine</name>
        <dbReference type="ChEBI" id="CHEBI:59789"/>
    </ligand>
</feature>
<dbReference type="PROSITE" id="PS51686">
    <property type="entry name" value="SAM_MT_RSMB_NOP"/>
    <property type="match status" value="1"/>
</dbReference>
<sequence>MGRRAKFDGTQVSIGHGKKVKKQNDPTFPKGVLVKEISKLSHRQKQRAQKRLLKNPQLKEDTKILLKKKTNPKEEQIQIKNEKNISKKLKKKEEKKFKSAVNNNYHNEDDNEEADDNIEDGQMKQDEEDADNQSLFAPKLKKAKKKFVNNVESDSEEMIFSNEEEVIDEQMEHNEETDDDDDDPLPIEKANKKLKKKKQEEEKLAQEEMDNMIAHQSIFSFPTEEELANVTNLKDIQQRIRDIIIVLSDFKRLRVENRSRSEYIELLRRDLCTYYSYNDFLMEKLMQMFSLDELLEFLEASEVERPMTIRTNTLKTRRRDLAEALINRGVNLDPIGKWTKVGLVVYSSQVPMGATPEYLAGHYIIQGAASFLPVMALDPKENERILDMCAAPGGKASHIAALMKNTGMLFANDINKDRLKAVVGNLHRIGITNSIICNYDGRQFPTIIKGFDRVLLDAPCTGIGVIAKDLSVKTNKEEVDIQRCCTLQRELLLAAIDCVNARSETGGIVVYSTCSILPEENEWIIDYALKKRNVKLLPTGLEFGTDGFTSYRQHRFHPSLKLTKRYYPHVHNMYGFFVAKLKKFSNIIPNQNNVNEETSN</sequence>
<dbReference type="InterPro" id="IPR018314">
    <property type="entry name" value="RsmB/NOL1/NOP2-like_CS"/>
</dbReference>
<evidence type="ECO:0000256" key="6">
    <source>
        <dbReference type="ARBA" id="ARBA00022691"/>
    </source>
</evidence>
<keyword evidence="8" id="KW-0539">Nucleus</keyword>
<dbReference type="InterPro" id="IPR011023">
    <property type="entry name" value="Nop2p"/>
</dbReference>
<evidence type="ECO:0000256" key="5">
    <source>
        <dbReference type="ARBA" id="ARBA00022679"/>
    </source>
</evidence>
<dbReference type="InterPro" id="IPR001678">
    <property type="entry name" value="MeTrfase_RsmB-F_NOP2_dom"/>
</dbReference>
<comment type="subcellular location">
    <subcellularLocation>
        <location evidence="1">Nucleus</location>
        <location evidence="1">Nucleolus</location>
    </subcellularLocation>
</comment>
<organism evidence="13 14">
    <name type="scientific">Lasius platythorax</name>
    <dbReference type="NCBI Taxonomy" id="488582"/>
    <lineage>
        <taxon>Eukaryota</taxon>
        <taxon>Metazoa</taxon>
        <taxon>Ecdysozoa</taxon>
        <taxon>Arthropoda</taxon>
        <taxon>Hexapoda</taxon>
        <taxon>Insecta</taxon>
        <taxon>Pterygota</taxon>
        <taxon>Neoptera</taxon>
        <taxon>Endopterygota</taxon>
        <taxon>Hymenoptera</taxon>
        <taxon>Apocrita</taxon>
        <taxon>Aculeata</taxon>
        <taxon>Formicoidea</taxon>
        <taxon>Formicidae</taxon>
        <taxon>Formicinae</taxon>
        <taxon>Lasius</taxon>
        <taxon>Lasius</taxon>
    </lineage>
</organism>
<dbReference type="PRINTS" id="PR02008">
    <property type="entry name" value="RCMTFAMILY"/>
</dbReference>
<evidence type="ECO:0000256" key="10">
    <source>
        <dbReference type="SAM" id="Coils"/>
    </source>
</evidence>
<protein>
    <recommendedName>
        <fullName evidence="12">SAM-dependent MTase RsmB/NOP-type domain-containing protein</fullName>
    </recommendedName>
</protein>
<accession>A0AAV2NML6</accession>
<dbReference type="PANTHER" id="PTHR22807:SF30">
    <property type="entry name" value="28S RRNA (CYTOSINE(4447)-C(5))-METHYLTRANSFERASE-RELATED"/>
    <property type="match status" value="1"/>
</dbReference>
<keyword evidence="3" id="KW-0690">Ribosome biogenesis</keyword>
<evidence type="ECO:0000313" key="14">
    <source>
        <dbReference type="Proteomes" id="UP001497644"/>
    </source>
</evidence>
<dbReference type="Pfam" id="PF01189">
    <property type="entry name" value="Methyltr_RsmB-F"/>
    <property type="match status" value="1"/>
</dbReference>
<dbReference type="PRINTS" id="PR02012">
    <property type="entry name" value="RCMTNOP2"/>
</dbReference>
<evidence type="ECO:0000256" key="9">
    <source>
        <dbReference type="PROSITE-ProRule" id="PRU01023"/>
    </source>
</evidence>
<dbReference type="Gene3D" id="3.40.50.150">
    <property type="entry name" value="Vaccinia Virus protein VP39"/>
    <property type="match status" value="1"/>
</dbReference>
<evidence type="ECO:0000256" key="1">
    <source>
        <dbReference type="ARBA" id="ARBA00004604"/>
    </source>
</evidence>
<keyword evidence="7 9" id="KW-0694">RNA-binding</keyword>
<proteinExistence type="inferred from homology"/>
<dbReference type="CDD" id="cd02440">
    <property type="entry name" value="AdoMet_MTases"/>
    <property type="match status" value="1"/>
</dbReference>
<dbReference type="GO" id="GO:0009383">
    <property type="term" value="F:rRNA (cytosine-C5-)-methyltransferase activity"/>
    <property type="evidence" value="ECO:0007669"/>
    <property type="project" value="TreeGrafter"/>
</dbReference>
<dbReference type="InterPro" id="IPR023267">
    <property type="entry name" value="RCMT"/>
</dbReference>
<dbReference type="Proteomes" id="UP001497644">
    <property type="component" value="Chromosome 3"/>
</dbReference>
<dbReference type="GO" id="GO:0070475">
    <property type="term" value="P:rRNA base methylation"/>
    <property type="evidence" value="ECO:0007669"/>
    <property type="project" value="TreeGrafter"/>
</dbReference>
<dbReference type="NCBIfam" id="TIGR00446">
    <property type="entry name" value="nop2p"/>
    <property type="match status" value="1"/>
</dbReference>
<dbReference type="Pfam" id="PF22458">
    <property type="entry name" value="RsmF-B_ferredox"/>
    <property type="match status" value="1"/>
</dbReference>
<evidence type="ECO:0000256" key="2">
    <source>
        <dbReference type="ARBA" id="ARBA00007494"/>
    </source>
</evidence>